<evidence type="ECO:0000313" key="2">
    <source>
        <dbReference type="EMBL" id="GGA29710.1"/>
    </source>
</evidence>
<gene>
    <name evidence="2" type="ORF">GCM10010917_13440</name>
</gene>
<feature type="domain" description="Serine aminopeptidase S33" evidence="1">
    <location>
        <begin position="169"/>
        <end position="257"/>
    </location>
</feature>
<proteinExistence type="predicted"/>
<dbReference type="Pfam" id="PF12146">
    <property type="entry name" value="Hydrolase_4"/>
    <property type="match status" value="1"/>
</dbReference>
<dbReference type="InterPro" id="IPR029058">
    <property type="entry name" value="AB_hydrolase_fold"/>
</dbReference>
<keyword evidence="3" id="KW-1185">Reference proteome</keyword>
<reference evidence="3" key="1">
    <citation type="journal article" date="2019" name="Int. J. Syst. Evol. Microbiol.">
        <title>The Global Catalogue of Microorganisms (GCM) 10K type strain sequencing project: providing services to taxonomists for standard genome sequencing and annotation.</title>
        <authorList>
            <consortium name="The Broad Institute Genomics Platform"/>
            <consortium name="The Broad Institute Genome Sequencing Center for Infectious Disease"/>
            <person name="Wu L."/>
            <person name="Ma J."/>
        </authorList>
    </citation>
    <scope>NUCLEOTIDE SEQUENCE [LARGE SCALE GENOMIC DNA]</scope>
    <source>
        <strain evidence="3">CGMCC 1.15044</strain>
    </source>
</reference>
<name>A0ABQ1FSV5_9BACL</name>
<comment type="caution">
    <text evidence="2">The sequence shown here is derived from an EMBL/GenBank/DDBJ whole genome shotgun (WGS) entry which is preliminary data.</text>
</comment>
<dbReference type="Gene3D" id="3.40.50.1820">
    <property type="entry name" value="alpha/beta hydrolase"/>
    <property type="match status" value="1"/>
</dbReference>
<dbReference type="Proteomes" id="UP000609323">
    <property type="component" value="Unassembled WGS sequence"/>
</dbReference>
<evidence type="ECO:0000259" key="1">
    <source>
        <dbReference type="Pfam" id="PF12146"/>
    </source>
</evidence>
<dbReference type="RefSeq" id="WP_229752558.1">
    <property type="nucleotide sequence ID" value="NZ_BMHF01000003.1"/>
</dbReference>
<protein>
    <recommendedName>
        <fullName evidence="1">Serine aminopeptidase S33 domain-containing protein</fullName>
    </recommendedName>
</protein>
<dbReference type="SUPFAM" id="SSF53474">
    <property type="entry name" value="alpha/beta-Hydrolases"/>
    <property type="match status" value="1"/>
</dbReference>
<dbReference type="InterPro" id="IPR022742">
    <property type="entry name" value="Hydrolase_4"/>
</dbReference>
<organism evidence="2 3">
    <name type="scientific">Paenibacillus physcomitrellae</name>
    <dbReference type="NCBI Taxonomy" id="1619311"/>
    <lineage>
        <taxon>Bacteria</taxon>
        <taxon>Bacillati</taxon>
        <taxon>Bacillota</taxon>
        <taxon>Bacilli</taxon>
        <taxon>Bacillales</taxon>
        <taxon>Paenibacillaceae</taxon>
        <taxon>Paenibacillus</taxon>
    </lineage>
</organism>
<sequence length="356" mass="41227">MRTPFNVDEVINRTLRTSVLIDAFWDRWIVHGFPYAEIEAVRSKLHTLQNWTQVWSTLAAKQEKLAQQLKEQHFLTEADKVYRTASLTYNLLQWIYPERNEDKMKAYKSCTRLFRLADECSEIETRYEAIEIEGVLCPGRVRLPNDPIGCVIIVNPIDSTKEELYQYELDFLDQGFVTVSFDGPGQGETYISNGLRGTKDRWEMFVNLVIEYAAKQFPKLPLNLFGTSLGASWAIYGSCHPFIYKTVAVSPAVEFDRLQLPGYFLERMDCSCTLVPEKRAIPNFKELHFRSPVYLFHGGKDLMVPGKDINDLFHRLPKGKKWMAYEDEGHCCNYKLGEIRREASRWFSGEGEEAKS</sequence>
<evidence type="ECO:0000313" key="3">
    <source>
        <dbReference type="Proteomes" id="UP000609323"/>
    </source>
</evidence>
<accession>A0ABQ1FSV5</accession>
<dbReference type="EMBL" id="BMHF01000003">
    <property type="protein sequence ID" value="GGA29710.1"/>
    <property type="molecule type" value="Genomic_DNA"/>
</dbReference>